<reference evidence="3" key="1">
    <citation type="submission" date="2022-08" db="EMBL/GenBank/DDBJ databases">
        <authorList>
            <person name="Deng Y."/>
            <person name="Han X.-F."/>
            <person name="Zhang Y.-Q."/>
        </authorList>
    </citation>
    <scope>NUCLEOTIDE SEQUENCE</scope>
    <source>
        <strain evidence="3">CPCC 203407</strain>
    </source>
</reference>
<dbReference type="AlphaFoldDB" id="A0AA41XG14"/>
<proteinExistence type="predicted"/>
<dbReference type="GO" id="GO:0016747">
    <property type="term" value="F:acyltransferase activity, transferring groups other than amino-acyl groups"/>
    <property type="evidence" value="ECO:0007669"/>
    <property type="project" value="InterPro"/>
</dbReference>
<dbReference type="InterPro" id="IPR031165">
    <property type="entry name" value="GNAT_YJDJ"/>
</dbReference>
<dbReference type="PANTHER" id="PTHR31435:SF10">
    <property type="entry name" value="BSR4717 PROTEIN"/>
    <property type="match status" value="1"/>
</dbReference>
<protein>
    <submittedName>
        <fullName evidence="3">N-acetyltransferase</fullName>
    </submittedName>
</protein>
<dbReference type="Proteomes" id="UP001165587">
    <property type="component" value="Unassembled WGS sequence"/>
</dbReference>
<dbReference type="RefSeq" id="WP_259525461.1">
    <property type="nucleotide sequence ID" value="NZ_JANLCK010000002.1"/>
</dbReference>
<dbReference type="PANTHER" id="PTHR31435">
    <property type="entry name" value="PROTEIN NATD1"/>
    <property type="match status" value="1"/>
</dbReference>
<evidence type="ECO:0000259" key="1">
    <source>
        <dbReference type="PROSITE" id="PS51186"/>
    </source>
</evidence>
<dbReference type="Gene3D" id="3.40.630.30">
    <property type="match status" value="1"/>
</dbReference>
<dbReference type="InterPro" id="IPR016181">
    <property type="entry name" value="Acyl_CoA_acyltransferase"/>
</dbReference>
<dbReference type="CDD" id="cd04301">
    <property type="entry name" value="NAT_SF"/>
    <property type="match status" value="1"/>
</dbReference>
<feature type="domain" description="N-acetyltransferase" evidence="2">
    <location>
        <begin position="6"/>
        <end position="93"/>
    </location>
</feature>
<keyword evidence="4" id="KW-1185">Reference proteome</keyword>
<gene>
    <name evidence="3" type="ORF">N1028_03650</name>
</gene>
<dbReference type="PROSITE" id="PS51186">
    <property type="entry name" value="GNAT"/>
    <property type="match status" value="1"/>
</dbReference>
<dbReference type="SUPFAM" id="SSF55729">
    <property type="entry name" value="Acyl-CoA N-acyltransferases (Nat)"/>
    <property type="match status" value="1"/>
</dbReference>
<evidence type="ECO:0000313" key="3">
    <source>
        <dbReference type="EMBL" id="MCS5724983.1"/>
    </source>
</evidence>
<sequence length="95" mass="10780">MSTEIRHEHSQNRYTISLDDQVAGFADYRIEGERIVFVRTEVDPKKRKAGVAGELVRHALDDVRVSGSLAVVPRCSFVAHFIDTHPDYQELVDRG</sequence>
<dbReference type="PROSITE" id="PS51729">
    <property type="entry name" value="GNAT_YJDJ"/>
    <property type="match status" value="1"/>
</dbReference>
<feature type="domain" description="N-acetyltransferase" evidence="1">
    <location>
        <begin position="1"/>
        <end position="95"/>
    </location>
</feature>
<name>A0AA41XG14_9MICO</name>
<dbReference type="Pfam" id="PF14542">
    <property type="entry name" value="Acetyltransf_CG"/>
    <property type="match status" value="1"/>
</dbReference>
<dbReference type="InterPro" id="IPR045057">
    <property type="entry name" value="Gcn5-rel_NAT"/>
</dbReference>
<dbReference type="EMBL" id="JANLCK010000002">
    <property type="protein sequence ID" value="MCS5724983.1"/>
    <property type="molecule type" value="Genomic_DNA"/>
</dbReference>
<evidence type="ECO:0000259" key="2">
    <source>
        <dbReference type="PROSITE" id="PS51729"/>
    </source>
</evidence>
<evidence type="ECO:0000313" key="4">
    <source>
        <dbReference type="Proteomes" id="UP001165587"/>
    </source>
</evidence>
<accession>A0AA41XG14</accession>
<comment type="caution">
    <text evidence="3">The sequence shown here is derived from an EMBL/GenBank/DDBJ whole genome shotgun (WGS) entry which is preliminary data.</text>
</comment>
<dbReference type="InterPro" id="IPR000182">
    <property type="entry name" value="GNAT_dom"/>
</dbReference>
<organism evidence="3 4">
    <name type="scientific">Herbiconiux oxytropis</name>
    <dbReference type="NCBI Taxonomy" id="2970915"/>
    <lineage>
        <taxon>Bacteria</taxon>
        <taxon>Bacillati</taxon>
        <taxon>Actinomycetota</taxon>
        <taxon>Actinomycetes</taxon>
        <taxon>Micrococcales</taxon>
        <taxon>Microbacteriaceae</taxon>
        <taxon>Herbiconiux</taxon>
    </lineage>
</organism>